<name>A0A1U7JGI8_9HYPH</name>
<comment type="subcellular location">
    <subcellularLocation>
        <location evidence="1">Periplasm</location>
    </subcellularLocation>
</comment>
<dbReference type="CDD" id="cd01008">
    <property type="entry name" value="PBP2_NrtA_SsuA_CpmA_like"/>
    <property type="match status" value="1"/>
</dbReference>
<dbReference type="STRING" id="197461.A3843_11350"/>
<evidence type="ECO:0000256" key="1">
    <source>
        <dbReference type="ARBA" id="ARBA00004418"/>
    </source>
</evidence>
<proteinExistence type="predicted"/>
<dbReference type="GO" id="GO:0016020">
    <property type="term" value="C:membrane"/>
    <property type="evidence" value="ECO:0007669"/>
    <property type="project" value="InterPro"/>
</dbReference>
<dbReference type="PANTHER" id="PTHR30024:SF21">
    <property type="entry name" value="ABC TRANSPORTER SUBSTRATE-BINDING PROTEIN"/>
    <property type="match status" value="1"/>
</dbReference>
<dbReference type="PANTHER" id="PTHR30024">
    <property type="entry name" value="ALIPHATIC SULFONATES-BINDING PROTEIN-RELATED"/>
    <property type="match status" value="1"/>
</dbReference>
<feature type="domain" description="SsuA/THI5-like" evidence="5">
    <location>
        <begin position="55"/>
        <end position="250"/>
    </location>
</feature>
<dbReference type="Pfam" id="PF09084">
    <property type="entry name" value="NMT1"/>
    <property type="match status" value="1"/>
</dbReference>
<dbReference type="NCBIfam" id="TIGR01728">
    <property type="entry name" value="SsuA_fam"/>
    <property type="match status" value="1"/>
</dbReference>
<comment type="caution">
    <text evidence="6">The sequence shown here is derived from an EMBL/GenBank/DDBJ whole genome shotgun (WGS) entry which is preliminary data.</text>
</comment>
<gene>
    <name evidence="6" type="ORF">A3843_11350</name>
</gene>
<dbReference type="InterPro" id="IPR010067">
    <property type="entry name" value="ABC_SsuA_sub-bd"/>
</dbReference>
<evidence type="ECO:0000313" key="6">
    <source>
        <dbReference type="EMBL" id="OKL43860.1"/>
    </source>
</evidence>
<reference evidence="6 7" key="1">
    <citation type="submission" date="2016-03" db="EMBL/GenBank/DDBJ databases">
        <title>Genome sequence of Nesiotobacter sp. nov., a moderately halophilic alphaproteobacterium isolated from the Yellow Sea, China.</title>
        <authorList>
            <person name="Zhang G."/>
            <person name="Zhang R."/>
        </authorList>
    </citation>
    <scope>NUCLEOTIDE SEQUENCE [LARGE SCALE GENOMIC DNA]</scope>
    <source>
        <strain evidence="6 7">WB1-6</strain>
    </source>
</reference>
<dbReference type="RefSeq" id="WP_028482269.1">
    <property type="nucleotide sequence ID" value="NZ_LVVZ01000017.1"/>
</dbReference>
<accession>A0A1U7JGI8</accession>
<evidence type="ECO:0000256" key="4">
    <source>
        <dbReference type="SAM" id="SignalP"/>
    </source>
</evidence>
<dbReference type="AlphaFoldDB" id="A0A1U7JGI8"/>
<evidence type="ECO:0000256" key="2">
    <source>
        <dbReference type="ARBA" id="ARBA00022448"/>
    </source>
</evidence>
<feature type="chain" id="PRO_5010568859" evidence="4">
    <location>
        <begin position="24"/>
        <end position="318"/>
    </location>
</feature>
<organism evidence="6 7">
    <name type="scientific">Pseudovibrio exalbescens</name>
    <dbReference type="NCBI Taxonomy" id="197461"/>
    <lineage>
        <taxon>Bacteria</taxon>
        <taxon>Pseudomonadati</taxon>
        <taxon>Pseudomonadota</taxon>
        <taxon>Alphaproteobacteria</taxon>
        <taxon>Hyphomicrobiales</taxon>
        <taxon>Stappiaceae</taxon>
        <taxon>Pseudovibrio</taxon>
    </lineage>
</organism>
<dbReference type="GO" id="GO:0042597">
    <property type="term" value="C:periplasmic space"/>
    <property type="evidence" value="ECO:0007669"/>
    <property type="project" value="UniProtKB-SubCell"/>
</dbReference>
<protein>
    <submittedName>
        <fullName evidence="6">Aliphatic sulfonate ABC transporter</fullName>
    </submittedName>
</protein>
<sequence length="318" mass="33708">MFKTLKALAIAGAMALFAAPASANDIKELNVSYVTSPFNLQVIVTKRHELLEKEFAQDNIQINWHKITSGAKQAQAMAAGSLDFGMVMNSSSVLISNAMGNPIQFVAGVSRPSDTFALVSKDESIQSFADLKGKTVAGPKGTVLHQLLVAGLVSEGLTVDDVNFVSMGIPKAQTAMLAGQIDGALLAASSVITSEQQGAHIVATSRGLAVPKLGMTAPTKFVEAHPDIVERVVKVHRDAMAWIEANPEEAIALGAEEAGISIADAKRLAAWADFTTTFSEEDLESLSDDMAFLIANEMMREEIDIKSVFASTALAQSE</sequence>
<dbReference type="SUPFAM" id="SSF53850">
    <property type="entry name" value="Periplasmic binding protein-like II"/>
    <property type="match status" value="1"/>
</dbReference>
<dbReference type="EMBL" id="LVVZ01000017">
    <property type="protein sequence ID" value="OKL43860.1"/>
    <property type="molecule type" value="Genomic_DNA"/>
</dbReference>
<evidence type="ECO:0000259" key="5">
    <source>
        <dbReference type="Pfam" id="PF09084"/>
    </source>
</evidence>
<dbReference type="Proteomes" id="UP000185783">
    <property type="component" value="Unassembled WGS sequence"/>
</dbReference>
<feature type="signal peptide" evidence="4">
    <location>
        <begin position="1"/>
        <end position="23"/>
    </location>
</feature>
<keyword evidence="3 4" id="KW-0732">Signal</keyword>
<dbReference type="InterPro" id="IPR015168">
    <property type="entry name" value="SsuA/THI5"/>
</dbReference>
<evidence type="ECO:0000313" key="7">
    <source>
        <dbReference type="Proteomes" id="UP000185783"/>
    </source>
</evidence>
<keyword evidence="7" id="KW-1185">Reference proteome</keyword>
<keyword evidence="2" id="KW-0813">Transport</keyword>
<dbReference type="GO" id="GO:0042626">
    <property type="term" value="F:ATPase-coupled transmembrane transporter activity"/>
    <property type="evidence" value="ECO:0007669"/>
    <property type="project" value="InterPro"/>
</dbReference>
<dbReference type="Gene3D" id="3.40.190.10">
    <property type="entry name" value="Periplasmic binding protein-like II"/>
    <property type="match status" value="2"/>
</dbReference>
<evidence type="ECO:0000256" key="3">
    <source>
        <dbReference type="ARBA" id="ARBA00022729"/>
    </source>
</evidence>